<evidence type="ECO:0000313" key="2">
    <source>
        <dbReference type="Proteomes" id="UP001228139"/>
    </source>
</evidence>
<gene>
    <name evidence="1" type="ORF">Q3V30_09560</name>
</gene>
<reference evidence="1 2" key="1">
    <citation type="submission" date="2023-07" db="EMBL/GenBank/DDBJ databases">
        <title>Pathogenic bacteria of pear tree diseases.</title>
        <authorList>
            <person name="Zhang Z."/>
            <person name="He L."/>
            <person name="Huang R."/>
        </authorList>
    </citation>
    <scope>NUCLEOTIDE SEQUENCE [LARGE SCALE GENOMIC DNA]</scope>
    <source>
        <strain evidence="1 2">DE2</strain>
    </source>
</reference>
<dbReference type="EMBL" id="CP132353">
    <property type="protein sequence ID" value="WLS80699.1"/>
    <property type="molecule type" value="Genomic_DNA"/>
</dbReference>
<accession>A0AA50DMH9</accession>
<dbReference type="KEGG" id="epi:Q3V30_09560"/>
<dbReference type="RefSeq" id="WP_306212737.1">
    <property type="nucleotide sequence ID" value="NZ_CP132353.1"/>
</dbReference>
<dbReference type="AlphaFoldDB" id="A0AA50DMH9"/>
<organism evidence="1 2">
    <name type="scientific">Erwinia pyri</name>
    <dbReference type="NCBI Taxonomy" id="3062598"/>
    <lineage>
        <taxon>Bacteria</taxon>
        <taxon>Pseudomonadati</taxon>
        <taxon>Pseudomonadota</taxon>
        <taxon>Gammaproteobacteria</taxon>
        <taxon>Enterobacterales</taxon>
        <taxon>Erwiniaceae</taxon>
        <taxon>Erwinia</taxon>
    </lineage>
</organism>
<dbReference type="Proteomes" id="UP001228139">
    <property type="component" value="Chromosome"/>
</dbReference>
<proteinExistence type="predicted"/>
<keyword evidence="2" id="KW-1185">Reference proteome</keyword>
<protein>
    <submittedName>
        <fullName evidence="1">Uncharacterized protein</fullName>
    </submittedName>
</protein>
<sequence length="77" mass="8396">MTQLKCYMKVNFAECMDEIAEITGCDSALPFLAKFPLKLALIGTGFAVLTEKLALLSPYLGSNLNDTVYITPPESGY</sequence>
<evidence type="ECO:0000313" key="1">
    <source>
        <dbReference type="EMBL" id="WLS80699.1"/>
    </source>
</evidence>
<name>A0AA50DMH9_9GAMM</name>